<accession>A0A0D0UDZ9</accession>
<feature type="compositionally biased region" description="Polar residues" evidence="1">
    <location>
        <begin position="226"/>
        <end position="236"/>
    </location>
</feature>
<dbReference type="AlphaFoldDB" id="A0A0D0UDZ9"/>
<evidence type="ECO:0000313" key="3">
    <source>
        <dbReference type="EMBL" id="KIR46508.1"/>
    </source>
</evidence>
<dbReference type="HOGENOM" id="CLU_331204_0_0_1"/>
<feature type="compositionally biased region" description="Basic and acidic residues" evidence="1">
    <location>
        <begin position="384"/>
        <end position="396"/>
    </location>
</feature>
<feature type="region of interest" description="Disordered" evidence="1">
    <location>
        <begin position="202"/>
        <end position="463"/>
    </location>
</feature>
<dbReference type="PANTHER" id="PTHR28014:SF1">
    <property type="entry name" value="NEGATIVE REGULATOR OF RAS-CAMP PATHWAY"/>
    <property type="match status" value="1"/>
</dbReference>
<dbReference type="GO" id="GO:0000122">
    <property type="term" value="P:negative regulation of transcription by RNA polymerase II"/>
    <property type="evidence" value="ECO:0007669"/>
    <property type="project" value="TreeGrafter"/>
</dbReference>
<feature type="region of interest" description="Disordered" evidence="1">
    <location>
        <begin position="693"/>
        <end position="848"/>
    </location>
</feature>
<feature type="compositionally biased region" description="Polar residues" evidence="1">
    <location>
        <begin position="525"/>
        <end position="537"/>
    </location>
</feature>
<gene>
    <name evidence="3" type="ORF">I312_03995</name>
</gene>
<feature type="compositionally biased region" description="Basic and acidic residues" evidence="1">
    <location>
        <begin position="453"/>
        <end position="463"/>
    </location>
</feature>
<evidence type="ECO:0000259" key="2">
    <source>
        <dbReference type="Pfam" id="PF08550"/>
    </source>
</evidence>
<organism evidence="3">
    <name type="scientific">Cryptococcus bacillisporus CA1280</name>
    <dbReference type="NCBI Taxonomy" id="1296109"/>
    <lineage>
        <taxon>Eukaryota</taxon>
        <taxon>Fungi</taxon>
        <taxon>Dikarya</taxon>
        <taxon>Basidiomycota</taxon>
        <taxon>Agaricomycotina</taxon>
        <taxon>Tremellomycetes</taxon>
        <taxon>Tremellales</taxon>
        <taxon>Cryptococcaceae</taxon>
        <taxon>Cryptococcus</taxon>
        <taxon>Cryptococcus gattii species complex</taxon>
    </lineage>
</organism>
<feature type="compositionally biased region" description="Polar residues" evidence="1">
    <location>
        <begin position="727"/>
        <end position="741"/>
    </location>
</feature>
<feature type="region of interest" description="Disordered" evidence="1">
    <location>
        <begin position="573"/>
        <end position="609"/>
    </location>
</feature>
<name>A0A0D0UDZ9_CRYGA</name>
<dbReference type="GO" id="GO:0006808">
    <property type="term" value="P:regulation of nitrogen utilization"/>
    <property type="evidence" value="ECO:0007669"/>
    <property type="project" value="TreeGrafter"/>
</dbReference>
<feature type="compositionally biased region" description="Low complexity" evidence="1">
    <location>
        <begin position="247"/>
        <end position="262"/>
    </location>
</feature>
<feature type="compositionally biased region" description="Acidic residues" evidence="1">
    <location>
        <begin position="331"/>
        <end position="374"/>
    </location>
</feature>
<dbReference type="OrthoDB" id="515401at2759"/>
<feature type="compositionally biased region" description="Low complexity" evidence="1">
    <location>
        <begin position="86"/>
        <end position="101"/>
    </location>
</feature>
<feature type="compositionally biased region" description="Acidic residues" evidence="1">
    <location>
        <begin position="594"/>
        <end position="606"/>
    </location>
</feature>
<dbReference type="InterPro" id="IPR013860">
    <property type="entry name" value="AreA_GATA"/>
</dbReference>
<feature type="compositionally biased region" description="Low complexity" evidence="1">
    <location>
        <begin position="701"/>
        <end position="711"/>
    </location>
</feature>
<protein>
    <recommendedName>
        <fullName evidence="2">Nitrogen regulatory protein areA GATA-like domain-containing protein</fullName>
    </recommendedName>
</protein>
<feature type="region of interest" description="Disordered" evidence="1">
    <location>
        <begin position="86"/>
        <end position="108"/>
    </location>
</feature>
<dbReference type="GO" id="GO:0031930">
    <property type="term" value="P:mitochondria-nucleus signaling pathway"/>
    <property type="evidence" value="ECO:0007669"/>
    <property type="project" value="TreeGrafter"/>
</dbReference>
<feature type="compositionally biased region" description="Basic and acidic residues" evidence="1">
    <location>
        <begin position="313"/>
        <end position="330"/>
    </location>
</feature>
<dbReference type="EMBL" id="KN847983">
    <property type="protein sequence ID" value="KIR46508.1"/>
    <property type="molecule type" value="Genomic_DNA"/>
</dbReference>
<proteinExistence type="predicted"/>
<dbReference type="InterPro" id="IPR053043">
    <property type="entry name" value="Ras-cAMP_regulatory"/>
</dbReference>
<feature type="compositionally biased region" description="Low complexity" evidence="1">
    <location>
        <begin position="510"/>
        <end position="521"/>
    </location>
</feature>
<dbReference type="Pfam" id="PF08550">
    <property type="entry name" value="GATA_AreA"/>
    <property type="match status" value="1"/>
</dbReference>
<feature type="region of interest" description="Disordered" evidence="1">
    <location>
        <begin position="510"/>
        <end position="553"/>
    </location>
</feature>
<dbReference type="PANTHER" id="PTHR28014">
    <property type="entry name" value="NEGATIVE REGULATOR OF RAS-CAMP PATHWAY"/>
    <property type="match status" value="1"/>
</dbReference>
<sequence>MTALTRPLPSPSGASIRSSRHVPLLSLAPPALALGDELAVGEPGEENNVGEIWNVITRAADLVKDGERLENLAWRHWGQPRHASFSRRLSASSHGSASDASIQTPNEPSYFTRVERRTFGGALQLLVEKSEGSFKDWVEDAKRALPQTRVPTLSVPEAPIANGVEIRLVEPTPVPSRVGSLGGSINTSIFPSREIPPMLKEEVEAEEDENSSSKITEKRRRVAISPMTTNRGSASSPRRKGKFFVQSSPSKGSASDSSLPSPVTNAALNPPRRTTHKRQSSCDSSSASTSHRRDSTHVSHRRHVSLTTMRGKFQAEKRKVAENMAKKQEENLEEEESGWEDEDQVEENEENEAQDDENWSDEEEGEEIAEDEAEEKPLPVPSPRDGRDRKNKDPNRRRSSSRPRPGRGSISQPNVGAALSRGASWNGDRTRDNLTMIRPTPPPPAPTPLQKMSKKERQAAAAERAKIEARLEAQRKREMFAKQQIFGTRPSSGLLASALQRGASMVNLVSDSPSASDDAGAVLRNSPTHGQLTSLARSPSCAGPSLLRSKSAAAMPVQTGVSVTIPAGHISKVAGKHEASSQESQSKAKGSPELESEDEDSDEDDANYLNTTQTRQKLAALNSKQEAKTKASVAVVDSQQDVESALAAASSAAQALPVGPRLNEFGVVEPMTPTTRRRNIIMAEMSESLRRNVVLEREKSSGGLSRILSGGATRQRSAPSMGPSHRSAVNLTQYAQGQSLEHQPPARPSQSSKDLSTHSESHTSGLPPSAPDVRRRPTPNVLGGGNILRPLTRVGTDDELSAINRTQSTGILESGQRSRETTMPQPQAPTMIRSATDGNNMQGGREKREGKRINLMDTSYRIHGW</sequence>
<reference evidence="3" key="1">
    <citation type="submission" date="2015-01" db="EMBL/GenBank/DDBJ databases">
        <title>The Genome Sequence of Cryptococcus gattii CA1280.</title>
        <authorList>
            <consortium name="The Broad Institute Genomics Platform"/>
            <person name="Cuomo C."/>
            <person name="Litvintseva A."/>
            <person name="Chen Y."/>
            <person name="Heitman J."/>
            <person name="Sun S."/>
            <person name="Springer D."/>
            <person name="Dromer F."/>
            <person name="Young S."/>
            <person name="Zeng Q."/>
            <person name="Gargeya S."/>
            <person name="Abouelleil A."/>
            <person name="Alvarado L."/>
            <person name="Chapman S.B."/>
            <person name="Gainer-Dewar J."/>
            <person name="Goldberg J."/>
            <person name="Griggs A."/>
            <person name="Gujja S."/>
            <person name="Hansen M."/>
            <person name="Howarth C."/>
            <person name="Imamovic A."/>
            <person name="Larimer J."/>
            <person name="Murphy C."/>
            <person name="Naylor J."/>
            <person name="Pearson M."/>
            <person name="Priest M."/>
            <person name="Roberts A."/>
            <person name="Saif S."/>
            <person name="Shea T."/>
            <person name="Sykes S."/>
            <person name="Wortman J."/>
            <person name="Nusbaum C."/>
            <person name="Birren B."/>
        </authorList>
    </citation>
    <scope>NUCLEOTIDE SEQUENCE [LARGE SCALE GENOMIC DNA]</scope>
    <source>
        <strain evidence="3">CA1280</strain>
    </source>
</reference>
<evidence type="ECO:0000256" key="1">
    <source>
        <dbReference type="SAM" id="MobiDB-lite"/>
    </source>
</evidence>
<dbReference type="GO" id="GO:0005737">
    <property type="term" value="C:cytoplasm"/>
    <property type="evidence" value="ECO:0007669"/>
    <property type="project" value="TreeGrafter"/>
</dbReference>
<feature type="domain" description="Nitrogen regulatory protein areA GATA-like" evidence="2">
    <location>
        <begin position="52"/>
        <end position="79"/>
    </location>
</feature>